<sequence length="226" mass="24415">MFCSHCGVKADGNFCFQCGSPLRQADEMVSIDNTVSEDLVPAVLCWDDDANYERIAQHPEVRTAIASHAAQARPGLSAEALMEIADKVVPIGISYSAVASIAQPMWASLGVRTGKQRSAVFAVPIGRTMARVLCSLAKNQQPVQRVEQETDGCTIQAELPSSVWAMKGILTVKLVRQDDGCVVTVATDIPGQAFDWGMSQRCVDSLLQEIQQNLDLPLAEPRSRAA</sequence>
<dbReference type="EMBL" id="JABRWO010000009">
    <property type="protein sequence ID" value="MBA2116293.1"/>
    <property type="molecule type" value="Genomic_DNA"/>
</dbReference>
<reference evidence="1 2" key="1">
    <citation type="submission" date="2020-05" db="EMBL/GenBank/DDBJ databases">
        <title>Bremerella alba sp. nov., a novel planctomycete isolated from the surface of the macroalga Fucus spiralis.</title>
        <authorList>
            <person name="Godinho O."/>
            <person name="Botelho R."/>
            <person name="Albuquerque L."/>
            <person name="Wiegand S."/>
            <person name="Da Costa M.S."/>
            <person name="Lobo-Da-Cunha A."/>
            <person name="Jogler C."/>
            <person name="Lage O.M."/>
        </authorList>
    </citation>
    <scope>NUCLEOTIDE SEQUENCE [LARGE SCALE GENOMIC DNA]</scope>
    <source>
        <strain evidence="1 2">FF15</strain>
    </source>
</reference>
<gene>
    <name evidence="1" type="ORF">HOV93_34820</name>
</gene>
<dbReference type="RefSeq" id="WP_207397700.1">
    <property type="nucleotide sequence ID" value="NZ_JABRWO010000009.1"/>
</dbReference>
<evidence type="ECO:0000313" key="1">
    <source>
        <dbReference type="EMBL" id="MBA2116293.1"/>
    </source>
</evidence>
<accession>A0A7V8V7G4</accession>
<organism evidence="1 2">
    <name type="scientific">Bremerella alba</name>
    <dbReference type="NCBI Taxonomy" id="980252"/>
    <lineage>
        <taxon>Bacteria</taxon>
        <taxon>Pseudomonadati</taxon>
        <taxon>Planctomycetota</taxon>
        <taxon>Planctomycetia</taxon>
        <taxon>Pirellulales</taxon>
        <taxon>Pirellulaceae</taxon>
        <taxon>Bremerella</taxon>
    </lineage>
</organism>
<keyword evidence="2" id="KW-1185">Reference proteome</keyword>
<proteinExistence type="predicted"/>
<protein>
    <submittedName>
        <fullName evidence="1">Uncharacterized protein</fullName>
    </submittedName>
</protein>
<comment type="caution">
    <text evidence="1">The sequence shown here is derived from an EMBL/GenBank/DDBJ whole genome shotgun (WGS) entry which is preliminary data.</text>
</comment>
<name>A0A7V8V7G4_9BACT</name>
<dbReference type="AlphaFoldDB" id="A0A7V8V7G4"/>
<dbReference type="Proteomes" id="UP000551616">
    <property type="component" value="Unassembled WGS sequence"/>
</dbReference>
<evidence type="ECO:0000313" key="2">
    <source>
        <dbReference type="Proteomes" id="UP000551616"/>
    </source>
</evidence>